<dbReference type="PANTHER" id="PTHR37318">
    <property type="entry name" value="BSL7504 PROTEIN"/>
    <property type="match status" value="1"/>
</dbReference>
<dbReference type="InterPro" id="IPR036388">
    <property type="entry name" value="WH-like_DNA-bd_sf"/>
</dbReference>
<dbReference type="Pfam" id="PF13601">
    <property type="entry name" value="HTH_34"/>
    <property type="match status" value="1"/>
</dbReference>
<evidence type="ECO:0000313" key="2">
    <source>
        <dbReference type="EMBL" id="MFD1786215.1"/>
    </source>
</evidence>
<dbReference type="InterPro" id="IPR027395">
    <property type="entry name" value="WH_DNA-bd_dom"/>
</dbReference>
<keyword evidence="3" id="KW-1185">Reference proteome</keyword>
<dbReference type="EMBL" id="JBHUFC010000001">
    <property type="protein sequence ID" value="MFD1786215.1"/>
    <property type="molecule type" value="Genomic_DNA"/>
</dbReference>
<proteinExistence type="predicted"/>
<evidence type="ECO:0000259" key="1">
    <source>
        <dbReference type="Pfam" id="PF13601"/>
    </source>
</evidence>
<dbReference type="Proteomes" id="UP001597283">
    <property type="component" value="Unassembled WGS sequence"/>
</dbReference>
<name>A0ABW4NBV3_9SPHN</name>
<gene>
    <name evidence="2" type="ORF">ACFSC3_01385</name>
</gene>
<dbReference type="Gene3D" id="1.10.10.10">
    <property type="entry name" value="Winged helix-like DNA-binding domain superfamily/Winged helix DNA-binding domain"/>
    <property type="match status" value="1"/>
</dbReference>
<dbReference type="SUPFAM" id="SSF46785">
    <property type="entry name" value="Winged helix' DNA-binding domain"/>
    <property type="match status" value="1"/>
</dbReference>
<feature type="domain" description="Winged helix DNA-binding" evidence="1">
    <location>
        <begin position="19"/>
        <end position="96"/>
    </location>
</feature>
<dbReference type="PANTHER" id="PTHR37318:SF1">
    <property type="entry name" value="BSL7504 PROTEIN"/>
    <property type="match status" value="1"/>
</dbReference>
<dbReference type="InterPro" id="IPR036390">
    <property type="entry name" value="WH_DNA-bd_sf"/>
</dbReference>
<evidence type="ECO:0000313" key="3">
    <source>
        <dbReference type="Proteomes" id="UP001597283"/>
    </source>
</evidence>
<protein>
    <submittedName>
        <fullName evidence="2">Transcriptional regulator</fullName>
    </submittedName>
</protein>
<comment type="caution">
    <text evidence="2">The sequence shown here is derived from an EMBL/GenBank/DDBJ whole genome shotgun (WGS) entry which is preliminary data.</text>
</comment>
<organism evidence="2 3">
    <name type="scientific">Sphingomonas floccifaciens</name>
    <dbReference type="NCBI Taxonomy" id="1844115"/>
    <lineage>
        <taxon>Bacteria</taxon>
        <taxon>Pseudomonadati</taxon>
        <taxon>Pseudomonadota</taxon>
        <taxon>Alphaproteobacteria</taxon>
        <taxon>Sphingomonadales</taxon>
        <taxon>Sphingomonadaceae</taxon>
        <taxon>Sphingomonas</taxon>
    </lineage>
</organism>
<accession>A0ABW4NBV3</accession>
<reference evidence="3" key="1">
    <citation type="journal article" date="2019" name="Int. J. Syst. Evol. Microbiol.">
        <title>The Global Catalogue of Microorganisms (GCM) 10K type strain sequencing project: providing services to taxonomists for standard genome sequencing and annotation.</title>
        <authorList>
            <consortium name="The Broad Institute Genomics Platform"/>
            <consortium name="The Broad Institute Genome Sequencing Center for Infectious Disease"/>
            <person name="Wu L."/>
            <person name="Ma J."/>
        </authorList>
    </citation>
    <scope>NUCLEOTIDE SEQUENCE [LARGE SCALE GENOMIC DNA]</scope>
    <source>
        <strain evidence="3">Q85</strain>
    </source>
</reference>
<dbReference type="RefSeq" id="WP_380937984.1">
    <property type="nucleotide sequence ID" value="NZ_JBHUFC010000001.1"/>
</dbReference>
<sequence>MERDMGAERLDPLIHPPARLQLMALLADVSEMEFGIARDIIGVSDSVLSKHLAQLSDGGYIELRKATVNTRQRTWIAATAAGRKAFKGHVSALQALASGRVPDGA</sequence>